<keyword evidence="4" id="KW-0804">Transcription</keyword>
<dbReference type="InterPro" id="IPR036388">
    <property type="entry name" value="WH-like_DNA-bd_sf"/>
</dbReference>
<proteinExistence type="inferred from homology"/>
<dbReference type="RefSeq" id="WP_379862522.1">
    <property type="nucleotide sequence ID" value="NZ_JBHMFC010000105.1"/>
</dbReference>
<dbReference type="InterPro" id="IPR000847">
    <property type="entry name" value="LysR_HTH_N"/>
</dbReference>
<dbReference type="Pfam" id="PF00126">
    <property type="entry name" value="HTH_1"/>
    <property type="match status" value="1"/>
</dbReference>
<reference evidence="6 7" key="1">
    <citation type="submission" date="2024-09" db="EMBL/GenBank/DDBJ databases">
        <authorList>
            <person name="Sun Q."/>
            <person name="Mori K."/>
        </authorList>
    </citation>
    <scope>NUCLEOTIDE SEQUENCE [LARGE SCALE GENOMIC DNA]</scope>
    <source>
        <strain evidence="6 7">CECT 8622</strain>
    </source>
</reference>
<organism evidence="6 7">
    <name type="scientific">Mariniflexile ostreae</name>
    <dbReference type="NCBI Taxonomy" id="1520892"/>
    <lineage>
        <taxon>Bacteria</taxon>
        <taxon>Pseudomonadati</taxon>
        <taxon>Bacteroidota</taxon>
        <taxon>Flavobacteriia</taxon>
        <taxon>Flavobacteriales</taxon>
        <taxon>Flavobacteriaceae</taxon>
        <taxon>Mariniflexile</taxon>
    </lineage>
</organism>
<sequence length="295" mass="33765">MNHKLKIFKEVALTKSFTKAAENLFLSQPAISKTIRNLEQEFGVAFFRRSGNSISLTPEGHDFLKYTNTLLDVYSDLYNHFLNPNKTLPSKIKIGASTTIGQYVAPKITAQIQKKHPELYMVLTCGNTEDIQNLIVNGQLDFAIVEGDNHDTRLHYDPFVKDELVLTLGHQNSICKKDSISVSELDNFSFVEREFGSGTREVIENALKKQGNHKWETVSVLGSTESIKNYLKHSDHAAFLSIHAINQELIDQQLRVVEVEGLSIERWFYFVSRQGFQSKTQQKLQQLFLNHYNQR</sequence>
<evidence type="ECO:0000313" key="7">
    <source>
        <dbReference type="Proteomes" id="UP001589585"/>
    </source>
</evidence>
<evidence type="ECO:0000313" key="6">
    <source>
        <dbReference type="EMBL" id="MFB9058277.1"/>
    </source>
</evidence>
<dbReference type="SUPFAM" id="SSF53850">
    <property type="entry name" value="Periplasmic binding protein-like II"/>
    <property type="match status" value="1"/>
</dbReference>
<accession>A0ABV5FFN8</accession>
<gene>
    <name evidence="6" type="ORF">ACFFU9_16145</name>
</gene>
<keyword evidence="7" id="KW-1185">Reference proteome</keyword>
<dbReference type="InterPro" id="IPR005119">
    <property type="entry name" value="LysR_subst-bd"/>
</dbReference>
<comment type="similarity">
    <text evidence="1">Belongs to the LysR transcriptional regulatory family.</text>
</comment>
<evidence type="ECO:0000256" key="1">
    <source>
        <dbReference type="ARBA" id="ARBA00009437"/>
    </source>
</evidence>
<name>A0ABV5FFN8_9FLAO</name>
<protein>
    <submittedName>
        <fullName evidence="6">LysR substrate-binding domain-containing protein</fullName>
    </submittedName>
</protein>
<dbReference type="Pfam" id="PF03466">
    <property type="entry name" value="LysR_substrate"/>
    <property type="match status" value="1"/>
</dbReference>
<dbReference type="PANTHER" id="PTHR30126">
    <property type="entry name" value="HTH-TYPE TRANSCRIPTIONAL REGULATOR"/>
    <property type="match status" value="1"/>
</dbReference>
<dbReference type="SUPFAM" id="SSF46785">
    <property type="entry name" value="Winged helix' DNA-binding domain"/>
    <property type="match status" value="1"/>
</dbReference>
<evidence type="ECO:0000259" key="5">
    <source>
        <dbReference type="PROSITE" id="PS50931"/>
    </source>
</evidence>
<dbReference type="EMBL" id="JBHMFC010000105">
    <property type="protein sequence ID" value="MFB9058277.1"/>
    <property type="molecule type" value="Genomic_DNA"/>
</dbReference>
<keyword evidence="3" id="KW-0238">DNA-binding</keyword>
<feature type="domain" description="HTH lysR-type" evidence="5">
    <location>
        <begin position="1"/>
        <end position="57"/>
    </location>
</feature>
<dbReference type="PRINTS" id="PR00039">
    <property type="entry name" value="HTHLYSR"/>
</dbReference>
<evidence type="ECO:0000256" key="2">
    <source>
        <dbReference type="ARBA" id="ARBA00023015"/>
    </source>
</evidence>
<evidence type="ECO:0000256" key="3">
    <source>
        <dbReference type="ARBA" id="ARBA00023125"/>
    </source>
</evidence>
<comment type="caution">
    <text evidence="6">The sequence shown here is derived from an EMBL/GenBank/DDBJ whole genome shotgun (WGS) entry which is preliminary data.</text>
</comment>
<dbReference type="PROSITE" id="PS50931">
    <property type="entry name" value="HTH_LYSR"/>
    <property type="match status" value="1"/>
</dbReference>
<keyword evidence="2" id="KW-0805">Transcription regulation</keyword>
<dbReference type="InterPro" id="IPR036390">
    <property type="entry name" value="WH_DNA-bd_sf"/>
</dbReference>
<dbReference type="PANTHER" id="PTHR30126:SF39">
    <property type="entry name" value="HTH-TYPE TRANSCRIPTIONAL REGULATOR CYSL"/>
    <property type="match status" value="1"/>
</dbReference>
<dbReference type="Proteomes" id="UP001589585">
    <property type="component" value="Unassembled WGS sequence"/>
</dbReference>
<dbReference type="Gene3D" id="3.40.190.290">
    <property type="match status" value="1"/>
</dbReference>
<dbReference type="Gene3D" id="1.10.10.10">
    <property type="entry name" value="Winged helix-like DNA-binding domain superfamily/Winged helix DNA-binding domain"/>
    <property type="match status" value="1"/>
</dbReference>
<evidence type="ECO:0000256" key="4">
    <source>
        <dbReference type="ARBA" id="ARBA00023163"/>
    </source>
</evidence>